<dbReference type="EMBL" id="BGPR01001630">
    <property type="protein sequence ID" value="GBM58334.1"/>
    <property type="molecule type" value="Genomic_DNA"/>
</dbReference>
<dbReference type="PROSITE" id="PS51257">
    <property type="entry name" value="PROKAR_LIPOPROTEIN"/>
    <property type="match status" value="1"/>
</dbReference>
<dbReference type="Proteomes" id="UP000499080">
    <property type="component" value="Unassembled WGS sequence"/>
</dbReference>
<feature type="chain" id="PRO_5021334882" evidence="1">
    <location>
        <begin position="17"/>
        <end position="155"/>
    </location>
</feature>
<proteinExistence type="predicted"/>
<feature type="signal peptide" evidence="1">
    <location>
        <begin position="1"/>
        <end position="16"/>
    </location>
</feature>
<comment type="caution">
    <text evidence="2">The sequence shown here is derived from an EMBL/GenBank/DDBJ whole genome shotgun (WGS) entry which is preliminary data.</text>
</comment>
<protein>
    <submittedName>
        <fullName evidence="2">Uncharacterized protein</fullName>
    </submittedName>
</protein>
<gene>
    <name evidence="2" type="ORF">AVEN_228635_1</name>
</gene>
<evidence type="ECO:0000313" key="3">
    <source>
        <dbReference type="Proteomes" id="UP000499080"/>
    </source>
</evidence>
<evidence type="ECO:0000313" key="2">
    <source>
        <dbReference type="EMBL" id="GBM58334.1"/>
    </source>
</evidence>
<name>A0A4Y2H1Y9_ARAVE</name>
<accession>A0A4Y2H1Y9</accession>
<organism evidence="2 3">
    <name type="scientific">Araneus ventricosus</name>
    <name type="common">Orbweaver spider</name>
    <name type="synonym">Epeira ventricosa</name>
    <dbReference type="NCBI Taxonomy" id="182803"/>
    <lineage>
        <taxon>Eukaryota</taxon>
        <taxon>Metazoa</taxon>
        <taxon>Ecdysozoa</taxon>
        <taxon>Arthropoda</taxon>
        <taxon>Chelicerata</taxon>
        <taxon>Arachnida</taxon>
        <taxon>Araneae</taxon>
        <taxon>Araneomorphae</taxon>
        <taxon>Entelegynae</taxon>
        <taxon>Araneoidea</taxon>
        <taxon>Araneidae</taxon>
        <taxon>Araneus</taxon>
    </lineage>
</organism>
<dbReference type="AlphaFoldDB" id="A0A4Y2H1Y9"/>
<keyword evidence="1" id="KW-0732">Signal</keyword>
<sequence>MLRCVFCQLVCSLIACMRFNPRDFYSWICKENFENLSCSLVCALSVGRCHDTCSIVYVYFRGIVVWQMGCVYYCFMKCGEFSFKYGVDVVEFNKPLVCPDVIGQDTEGSLQTVWTEDKSENERFTKQTQEKETLRVRFVDLHLTTISLHLGRKDG</sequence>
<reference evidence="2 3" key="1">
    <citation type="journal article" date="2019" name="Sci. Rep.">
        <title>Orb-weaving spider Araneus ventricosus genome elucidates the spidroin gene catalogue.</title>
        <authorList>
            <person name="Kono N."/>
            <person name="Nakamura H."/>
            <person name="Ohtoshi R."/>
            <person name="Moran D.A.P."/>
            <person name="Shinohara A."/>
            <person name="Yoshida Y."/>
            <person name="Fujiwara M."/>
            <person name="Mori M."/>
            <person name="Tomita M."/>
            <person name="Arakawa K."/>
        </authorList>
    </citation>
    <scope>NUCLEOTIDE SEQUENCE [LARGE SCALE GENOMIC DNA]</scope>
</reference>
<keyword evidence="3" id="KW-1185">Reference proteome</keyword>
<evidence type="ECO:0000256" key="1">
    <source>
        <dbReference type="SAM" id="SignalP"/>
    </source>
</evidence>